<dbReference type="InterPro" id="IPR036812">
    <property type="entry name" value="NAD(P)_OxRdtase_dom_sf"/>
</dbReference>
<protein>
    <submittedName>
        <fullName evidence="2">Aldo/keto reductase</fullName>
    </submittedName>
</protein>
<evidence type="ECO:0000259" key="1">
    <source>
        <dbReference type="Pfam" id="PF00248"/>
    </source>
</evidence>
<dbReference type="PANTHER" id="PTHR42686:SF1">
    <property type="entry name" value="GH17980P-RELATED"/>
    <property type="match status" value="1"/>
</dbReference>
<dbReference type="Proteomes" id="UP000664480">
    <property type="component" value="Unassembled WGS sequence"/>
</dbReference>
<dbReference type="PANTHER" id="PTHR42686">
    <property type="entry name" value="GH17980P-RELATED"/>
    <property type="match status" value="1"/>
</dbReference>
<gene>
    <name evidence="2" type="ORF">J0A69_10610</name>
</gene>
<dbReference type="InterPro" id="IPR020471">
    <property type="entry name" value="AKR"/>
</dbReference>
<feature type="domain" description="NADP-dependent oxidoreductase" evidence="1">
    <location>
        <begin position="13"/>
        <end position="332"/>
    </location>
</feature>
<proteinExistence type="predicted"/>
<dbReference type="CDD" id="cd19152">
    <property type="entry name" value="AKR_AKR15A"/>
    <property type="match status" value="1"/>
</dbReference>
<reference evidence="2 3" key="1">
    <citation type="submission" date="2021-03" db="EMBL/GenBank/DDBJ databases">
        <title>novel species isolated from a fishpond in China.</title>
        <authorList>
            <person name="Lu H."/>
            <person name="Cai Z."/>
        </authorList>
    </citation>
    <scope>NUCLEOTIDE SEQUENCE [LARGE SCALE GENOMIC DNA]</scope>
    <source>
        <strain evidence="2 3">YJ13C</strain>
    </source>
</reference>
<name>A0ABS3CFK6_9BACT</name>
<comment type="caution">
    <text evidence="2">The sequence shown here is derived from an EMBL/GenBank/DDBJ whole genome shotgun (WGS) entry which is preliminary data.</text>
</comment>
<sequence>MLLGKTGLEVPSMVIGTSSLGNLYQASSYSEKLELVKTALDCFPGLTVFDSAGKYGAGLALESLGKALNELNVPKDQVIISNKLGWRRIPLVGSEPTFEKEVWKGLEYDAIQDISYQGILDCFEEGNELLGGYESQLVSVHDPDEYLAQAKNESDLEKRFQNILNAYRALADLKKAGKVKAIGVGSKSWEVIQKIYEKVDLDWVMIANSMTIYSHPQDLLEFMEQLENDGVGIINSAVFHSGFLVGGDYFDYQLASKESPLFQKQHQWRTSFFELCASQNIDPAHACIQFGLNLPGVSALALNSTSPKRIQKNAAFCQTPIEPGFWKHLKEKQLIKRDSKISI</sequence>
<dbReference type="SUPFAM" id="SSF51430">
    <property type="entry name" value="NAD(P)-linked oxidoreductase"/>
    <property type="match status" value="1"/>
</dbReference>
<evidence type="ECO:0000313" key="3">
    <source>
        <dbReference type="Proteomes" id="UP000664480"/>
    </source>
</evidence>
<dbReference type="EMBL" id="JAFKCU010000002">
    <property type="protein sequence ID" value="MBN7815885.1"/>
    <property type="molecule type" value="Genomic_DNA"/>
</dbReference>
<organism evidence="2 3">
    <name type="scientific">Algoriphagus pacificus</name>
    <dbReference type="NCBI Taxonomy" id="2811234"/>
    <lineage>
        <taxon>Bacteria</taxon>
        <taxon>Pseudomonadati</taxon>
        <taxon>Bacteroidota</taxon>
        <taxon>Cytophagia</taxon>
        <taxon>Cytophagales</taxon>
        <taxon>Cyclobacteriaceae</taxon>
        <taxon>Algoriphagus</taxon>
    </lineage>
</organism>
<accession>A0ABS3CFK6</accession>
<dbReference type="RefSeq" id="WP_206586529.1">
    <property type="nucleotide sequence ID" value="NZ_JAFKCU010000002.1"/>
</dbReference>
<dbReference type="Gene3D" id="3.20.20.100">
    <property type="entry name" value="NADP-dependent oxidoreductase domain"/>
    <property type="match status" value="1"/>
</dbReference>
<dbReference type="Pfam" id="PF00248">
    <property type="entry name" value="Aldo_ket_red"/>
    <property type="match status" value="1"/>
</dbReference>
<dbReference type="InterPro" id="IPR023210">
    <property type="entry name" value="NADP_OxRdtase_dom"/>
</dbReference>
<evidence type="ECO:0000313" key="2">
    <source>
        <dbReference type="EMBL" id="MBN7815885.1"/>
    </source>
</evidence>
<keyword evidence="3" id="KW-1185">Reference proteome</keyword>